<accession>A0A388TBS2</accession>
<dbReference type="GO" id="GO:0016757">
    <property type="term" value="F:glycosyltransferase activity"/>
    <property type="evidence" value="ECO:0007669"/>
    <property type="project" value="InterPro"/>
</dbReference>
<feature type="domain" description="Glycosyl transferase family 1" evidence="1">
    <location>
        <begin position="204"/>
        <end position="363"/>
    </location>
</feature>
<evidence type="ECO:0000259" key="1">
    <source>
        <dbReference type="Pfam" id="PF00534"/>
    </source>
</evidence>
<organism evidence="2 3">
    <name type="scientific">Termititenax aidoneus</name>
    <dbReference type="NCBI Taxonomy" id="2218524"/>
    <lineage>
        <taxon>Bacteria</taxon>
        <taxon>Bacillati</taxon>
        <taxon>Candidatus Margulisiibacteriota</taxon>
        <taxon>Candidatus Termititenacia</taxon>
        <taxon>Candidatus Termititenacales</taxon>
        <taxon>Candidatus Termititenacaceae</taxon>
        <taxon>Candidatus Termititenax</taxon>
    </lineage>
</organism>
<dbReference type="InterPro" id="IPR050194">
    <property type="entry name" value="Glycosyltransferase_grp1"/>
</dbReference>
<keyword evidence="2" id="KW-0808">Transferase</keyword>
<dbReference type="Proteomes" id="UP000269352">
    <property type="component" value="Unassembled WGS sequence"/>
</dbReference>
<reference evidence="2 3" key="1">
    <citation type="journal article" date="2019" name="ISME J.">
        <title>Genome analyses of uncultured TG2/ZB3 bacteria in 'Margulisbacteria' specifically attached to ectosymbiotic spirochetes of protists in the termite gut.</title>
        <authorList>
            <person name="Utami Y.D."/>
            <person name="Kuwahara H."/>
            <person name="Igai K."/>
            <person name="Murakami T."/>
            <person name="Sugaya K."/>
            <person name="Morikawa T."/>
            <person name="Nagura Y."/>
            <person name="Yuki M."/>
            <person name="Deevong P."/>
            <person name="Inoue T."/>
            <person name="Kihara K."/>
            <person name="Lo N."/>
            <person name="Yamada A."/>
            <person name="Ohkuma M."/>
            <person name="Hongoh Y."/>
        </authorList>
    </citation>
    <scope>NUCLEOTIDE SEQUENCE [LARGE SCALE GENOMIC DNA]</scope>
    <source>
        <strain evidence="2">NkOx7-01</strain>
    </source>
</reference>
<dbReference type="InterPro" id="IPR001296">
    <property type="entry name" value="Glyco_trans_1"/>
</dbReference>
<evidence type="ECO:0000313" key="3">
    <source>
        <dbReference type="Proteomes" id="UP000269352"/>
    </source>
</evidence>
<dbReference type="PANTHER" id="PTHR45947:SF3">
    <property type="entry name" value="SULFOQUINOVOSYL TRANSFERASE SQD2"/>
    <property type="match status" value="1"/>
</dbReference>
<dbReference type="Pfam" id="PF00534">
    <property type="entry name" value="Glycos_transf_1"/>
    <property type="match status" value="1"/>
</dbReference>
<dbReference type="AlphaFoldDB" id="A0A388TBS2"/>
<proteinExistence type="predicted"/>
<gene>
    <name evidence="2" type="ORF">NO1_1439</name>
</gene>
<dbReference type="SUPFAM" id="SSF53756">
    <property type="entry name" value="UDP-Glycosyltransferase/glycogen phosphorylase"/>
    <property type="match status" value="1"/>
</dbReference>
<protein>
    <submittedName>
        <fullName evidence="2">Glycosyl transferase GTB-type super family</fullName>
    </submittedName>
</protein>
<sequence length="389" mass="45561">MLSIKDKNFVLLHGLFDALEFGKDSFLVPYYFRKIYGANVSIVYVDKKQKMPEAHRAVPLRPIKNVFAFFSRHKPYNYDQLPAYLFYVLKNAKKIDVLMRFHLRPISMLIGVLYKTLNPRGFLYFKADGGQGFTVNKWRKTWRGRLKKLVYRRFVKLVDLITVETETVYKEFQQAEMFGIRLATKTRLLPNGFDEVALSAVLKEKDFPAKENLIITVGRLGTEQKNTQMLLTAVEKLNLQDWRIVLIGHLTPEFKAWVEAFFARNPALKDKLIFTGAIYAKKDLWEWYNKARIFVLTSRFETWGLVLNEAVRFRNYLLTTDVGGARQLVDLTGYGTLIPQEDTNYLFAKLRNVIAADYLQNKYNKVRWENVDISWEKLLKDATKDFIKT</sequence>
<evidence type="ECO:0000313" key="2">
    <source>
        <dbReference type="EMBL" id="GBR74224.1"/>
    </source>
</evidence>
<dbReference type="PANTHER" id="PTHR45947">
    <property type="entry name" value="SULFOQUINOVOSYL TRANSFERASE SQD2"/>
    <property type="match status" value="1"/>
</dbReference>
<keyword evidence="3" id="KW-1185">Reference proteome</keyword>
<comment type="caution">
    <text evidence="2">The sequence shown here is derived from an EMBL/GenBank/DDBJ whole genome shotgun (WGS) entry which is preliminary data.</text>
</comment>
<dbReference type="EMBL" id="BGZN01000035">
    <property type="protein sequence ID" value="GBR74224.1"/>
    <property type="molecule type" value="Genomic_DNA"/>
</dbReference>
<name>A0A388TBS2_TERA1</name>
<dbReference type="CDD" id="cd03801">
    <property type="entry name" value="GT4_PimA-like"/>
    <property type="match status" value="1"/>
</dbReference>
<dbReference type="Gene3D" id="3.40.50.2000">
    <property type="entry name" value="Glycogen Phosphorylase B"/>
    <property type="match status" value="2"/>
</dbReference>